<comment type="caution">
    <text evidence="2">The sequence shown here is derived from an EMBL/GenBank/DDBJ whole genome shotgun (WGS) entry which is preliminary data.</text>
</comment>
<sequence length="148" mass="15735">MSSPVPDLPPIKEYKSQQYEFNDEHNREISALADAMRVTSGLMLLVGLAFVVLAALTTMQTVNSGGNYGPAIGLGSAALLCLCIGFWTGGAATSFRKVVETKNEDIWHLMNALGSLRSMYGLLRTLIFGALVLTVIGLGLAAFALIGK</sequence>
<dbReference type="Proteomes" id="UP000676565">
    <property type="component" value="Unassembled WGS sequence"/>
</dbReference>
<evidence type="ECO:0000313" key="3">
    <source>
        <dbReference type="Proteomes" id="UP000676565"/>
    </source>
</evidence>
<gene>
    <name evidence="2" type="ORF">J8F10_23195</name>
</gene>
<keyword evidence="1" id="KW-0472">Membrane</keyword>
<keyword evidence="1" id="KW-1133">Transmembrane helix</keyword>
<keyword evidence="3" id="KW-1185">Reference proteome</keyword>
<dbReference type="EMBL" id="JAGKQQ010000001">
    <property type="protein sequence ID" value="MBP3958166.1"/>
    <property type="molecule type" value="Genomic_DNA"/>
</dbReference>
<name>A0ABS5BWU0_9BACT</name>
<organism evidence="2 3">
    <name type="scientific">Gemmata palustris</name>
    <dbReference type="NCBI Taxonomy" id="2822762"/>
    <lineage>
        <taxon>Bacteria</taxon>
        <taxon>Pseudomonadati</taxon>
        <taxon>Planctomycetota</taxon>
        <taxon>Planctomycetia</taxon>
        <taxon>Gemmatales</taxon>
        <taxon>Gemmataceae</taxon>
        <taxon>Gemmata</taxon>
    </lineage>
</organism>
<feature type="transmembrane region" description="Helical" evidence="1">
    <location>
        <begin position="42"/>
        <end position="62"/>
    </location>
</feature>
<feature type="transmembrane region" description="Helical" evidence="1">
    <location>
        <begin position="126"/>
        <end position="146"/>
    </location>
</feature>
<proteinExistence type="predicted"/>
<evidence type="ECO:0000256" key="1">
    <source>
        <dbReference type="SAM" id="Phobius"/>
    </source>
</evidence>
<feature type="transmembrane region" description="Helical" evidence="1">
    <location>
        <begin position="68"/>
        <end position="87"/>
    </location>
</feature>
<protein>
    <submittedName>
        <fullName evidence="2">Uncharacterized protein</fullName>
    </submittedName>
</protein>
<evidence type="ECO:0000313" key="2">
    <source>
        <dbReference type="EMBL" id="MBP3958166.1"/>
    </source>
</evidence>
<reference evidence="2 3" key="1">
    <citation type="submission" date="2021-04" db="EMBL/GenBank/DDBJ databases">
        <authorList>
            <person name="Ivanova A."/>
        </authorList>
    </citation>
    <scope>NUCLEOTIDE SEQUENCE [LARGE SCALE GENOMIC DNA]</scope>
    <source>
        <strain evidence="2 3">G18</strain>
    </source>
</reference>
<keyword evidence="1" id="KW-0812">Transmembrane</keyword>
<accession>A0ABS5BWU0</accession>
<dbReference type="RefSeq" id="WP_210657900.1">
    <property type="nucleotide sequence ID" value="NZ_JAGKQQ010000001.1"/>
</dbReference>